<evidence type="ECO:0000313" key="2">
    <source>
        <dbReference type="EMBL" id="GLD62656.1"/>
    </source>
</evidence>
<feature type="region of interest" description="Disordered" evidence="1">
    <location>
        <begin position="58"/>
        <end position="122"/>
    </location>
</feature>
<name>A0AAD3RBW2_LATJO</name>
<sequence>MREELTREPDCAMDPALLTLSDKPPVINAAQDDQTTSAVLWTTLLSATPSYPCSSTSSPCFSPGCAAQDDQTASAEPPDNFIVHSGLNNSLDNTEEEPTSSLKPDSSVPPSPPAPLTLTTETPSNIGLVAEGWEKGGGGPLTIIHQTASVDSPPLTSIHHQPPLLLPCAQNSLDPLHA</sequence>
<organism evidence="2 3">
    <name type="scientific">Lates japonicus</name>
    <name type="common">Japanese lates</name>
    <dbReference type="NCBI Taxonomy" id="270547"/>
    <lineage>
        <taxon>Eukaryota</taxon>
        <taxon>Metazoa</taxon>
        <taxon>Chordata</taxon>
        <taxon>Craniata</taxon>
        <taxon>Vertebrata</taxon>
        <taxon>Euteleostomi</taxon>
        <taxon>Actinopterygii</taxon>
        <taxon>Neopterygii</taxon>
        <taxon>Teleostei</taxon>
        <taxon>Neoteleostei</taxon>
        <taxon>Acanthomorphata</taxon>
        <taxon>Carangaria</taxon>
        <taxon>Carangaria incertae sedis</taxon>
        <taxon>Centropomidae</taxon>
        <taxon>Lates</taxon>
    </lineage>
</organism>
<protein>
    <submittedName>
        <fullName evidence="2">Leucine-rich repeat extensin-like protein 5</fullName>
    </submittedName>
</protein>
<dbReference type="EMBL" id="BRZM01000054">
    <property type="protein sequence ID" value="GLD62656.1"/>
    <property type="molecule type" value="Genomic_DNA"/>
</dbReference>
<gene>
    <name evidence="2" type="ORF">AKAME5_001435000</name>
</gene>
<dbReference type="Proteomes" id="UP001279410">
    <property type="component" value="Unassembled WGS sequence"/>
</dbReference>
<proteinExistence type="predicted"/>
<evidence type="ECO:0000313" key="3">
    <source>
        <dbReference type="Proteomes" id="UP001279410"/>
    </source>
</evidence>
<comment type="caution">
    <text evidence="2">The sequence shown here is derived from an EMBL/GenBank/DDBJ whole genome shotgun (WGS) entry which is preliminary data.</text>
</comment>
<keyword evidence="3" id="KW-1185">Reference proteome</keyword>
<accession>A0AAD3RBW2</accession>
<reference evidence="2" key="1">
    <citation type="submission" date="2022-08" db="EMBL/GenBank/DDBJ databases">
        <title>Genome sequencing of akame (Lates japonicus).</title>
        <authorList>
            <person name="Hashiguchi Y."/>
            <person name="Takahashi H."/>
        </authorList>
    </citation>
    <scope>NUCLEOTIDE SEQUENCE</scope>
    <source>
        <strain evidence="2">Kochi</strain>
    </source>
</reference>
<dbReference type="AlphaFoldDB" id="A0AAD3RBW2"/>
<evidence type="ECO:0000256" key="1">
    <source>
        <dbReference type="SAM" id="MobiDB-lite"/>
    </source>
</evidence>